<dbReference type="NCBIfam" id="TIGR00135">
    <property type="entry name" value="gatC"/>
    <property type="match status" value="1"/>
</dbReference>
<keyword evidence="1" id="KW-0067">ATP-binding</keyword>
<keyword evidence="2" id="KW-0808">Transferase</keyword>
<dbReference type="AlphaFoldDB" id="A0A543AG52"/>
<dbReference type="GO" id="GO:0050567">
    <property type="term" value="F:glutaminyl-tRNA synthase (glutamine-hydrolyzing) activity"/>
    <property type="evidence" value="ECO:0007669"/>
    <property type="project" value="UniProtKB-UniRule"/>
</dbReference>
<dbReference type="PANTHER" id="PTHR15004">
    <property type="entry name" value="GLUTAMYL-TRNA(GLN) AMIDOTRANSFERASE SUBUNIT C, MITOCHONDRIAL"/>
    <property type="match status" value="1"/>
</dbReference>
<comment type="caution">
    <text evidence="2">The sequence shown here is derived from an EMBL/GenBank/DDBJ whole genome shotgun (WGS) entry which is preliminary data.</text>
</comment>
<organism evidence="2 3">
    <name type="scientific">Enteractinococcus coprophilus</name>
    <dbReference type="NCBI Taxonomy" id="1027633"/>
    <lineage>
        <taxon>Bacteria</taxon>
        <taxon>Bacillati</taxon>
        <taxon>Actinomycetota</taxon>
        <taxon>Actinomycetes</taxon>
        <taxon>Micrococcales</taxon>
        <taxon>Micrococcaceae</taxon>
    </lineage>
</organism>
<comment type="subunit">
    <text evidence="1">Heterotrimer of A, B and C subunits.</text>
</comment>
<evidence type="ECO:0000313" key="3">
    <source>
        <dbReference type="Proteomes" id="UP000319746"/>
    </source>
</evidence>
<keyword evidence="1" id="KW-0648">Protein biosynthesis</keyword>
<reference evidence="2 3" key="1">
    <citation type="submission" date="2019-06" db="EMBL/GenBank/DDBJ databases">
        <title>Sequencing the genomes of 1000 actinobacteria strains.</title>
        <authorList>
            <person name="Klenk H.-P."/>
        </authorList>
    </citation>
    <scope>NUCLEOTIDE SEQUENCE [LARGE SCALE GENOMIC DNA]</scope>
    <source>
        <strain evidence="2 3">DSM 24083</strain>
    </source>
</reference>
<keyword evidence="1" id="KW-0436">Ligase</keyword>
<dbReference type="Pfam" id="PF02686">
    <property type="entry name" value="GatC"/>
    <property type="match status" value="1"/>
</dbReference>
<evidence type="ECO:0000313" key="2">
    <source>
        <dbReference type="EMBL" id="TQL71561.1"/>
    </source>
</evidence>
<sequence length="101" mass="11048">MSDLTRDQLTHLAQLAHVNLTEEELDRMSGEVSKILDSVAKVQEVDTKHVMPTSHPIALTNVYRDDVVGPVLSQHEALTGAPEVEAGQFKVPAILHAEGDR</sequence>
<comment type="catalytic activity">
    <reaction evidence="1">
        <text>L-glutamyl-tRNA(Gln) + L-glutamine + ATP + H2O = L-glutaminyl-tRNA(Gln) + L-glutamate + ADP + phosphate + H(+)</text>
        <dbReference type="Rhea" id="RHEA:17521"/>
        <dbReference type="Rhea" id="RHEA-COMP:9681"/>
        <dbReference type="Rhea" id="RHEA-COMP:9684"/>
        <dbReference type="ChEBI" id="CHEBI:15377"/>
        <dbReference type="ChEBI" id="CHEBI:15378"/>
        <dbReference type="ChEBI" id="CHEBI:29985"/>
        <dbReference type="ChEBI" id="CHEBI:30616"/>
        <dbReference type="ChEBI" id="CHEBI:43474"/>
        <dbReference type="ChEBI" id="CHEBI:58359"/>
        <dbReference type="ChEBI" id="CHEBI:78520"/>
        <dbReference type="ChEBI" id="CHEBI:78521"/>
        <dbReference type="ChEBI" id="CHEBI:456216"/>
    </reaction>
</comment>
<name>A0A543AG52_9MICC</name>
<dbReference type="HAMAP" id="MF_00122">
    <property type="entry name" value="GatC"/>
    <property type="match status" value="1"/>
</dbReference>
<dbReference type="InterPro" id="IPR003837">
    <property type="entry name" value="GatC"/>
</dbReference>
<dbReference type="InterPro" id="IPR036113">
    <property type="entry name" value="Asp/Glu-ADT_sf_sub_c"/>
</dbReference>
<dbReference type="SUPFAM" id="SSF141000">
    <property type="entry name" value="Glu-tRNAGln amidotransferase C subunit"/>
    <property type="match status" value="1"/>
</dbReference>
<dbReference type="GO" id="GO:0005524">
    <property type="term" value="F:ATP binding"/>
    <property type="evidence" value="ECO:0007669"/>
    <property type="project" value="UniProtKB-KW"/>
</dbReference>
<evidence type="ECO:0000256" key="1">
    <source>
        <dbReference type="HAMAP-Rule" id="MF_00122"/>
    </source>
</evidence>
<dbReference type="OrthoDB" id="5295223at2"/>
<dbReference type="RefSeq" id="WP_141867238.1">
    <property type="nucleotide sequence ID" value="NZ_BAABAN010000001.1"/>
</dbReference>
<dbReference type="GO" id="GO:0070681">
    <property type="term" value="P:glutaminyl-tRNAGln biosynthesis via transamidation"/>
    <property type="evidence" value="ECO:0007669"/>
    <property type="project" value="TreeGrafter"/>
</dbReference>
<dbReference type="Gene3D" id="1.10.20.60">
    <property type="entry name" value="Glu-tRNAGln amidotransferase C subunit, N-terminal domain"/>
    <property type="match status" value="1"/>
</dbReference>
<dbReference type="GO" id="GO:0016740">
    <property type="term" value="F:transferase activity"/>
    <property type="evidence" value="ECO:0007669"/>
    <property type="project" value="UniProtKB-KW"/>
</dbReference>
<comment type="catalytic activity">
    <reaction evidence="1">
        <text>L-aspartyl-tRNA(Asn) + L-glutamine + ATP + H2O = L-asparaginyl-tRNA(Asn) + L-glutamate + ADP + phosphate + 2 H(+)</text>
        <dbReference type="Rhea" id="RHEA:14513"/>
        <dbReference type="Rhea" id="RHEA-COMP:9674"/>
        <dbReference type="Rhea" id="RHEA-COMP:9677"/>
        <dbReference type="ChEBI" id="CHEBI:15377"/>
        <dbReference type="ChEBI" id="CHEBI:15378"/>
        <dbReference type="ChEBI" id="CHEBI:29985"/>
        <dbReference type="ChEBI" id="CHEBI:30616"/>
        <dbReference type="ChEBI" id="CHEBI:43474"/>
        <dbReference type="ChEBI" id="CHEBI:58359"/>
        <dbReference type="ChEBI" id="CHEBI:78515"/>
        <dbReference type="ChEBI" id="CHEBI:78516"/>
        <dbReference type="ChEBI" id="CHEBI:456216"/>
    </reaction>
</comment>
<dbReference type="PANTHER" id="PTHR15004:SF0">
    <property type="entry name" value="GLUTAMYL-TRNA(GLN) AMIDOTRANSFERASE SUBUNIT C, MITOCHONDRIAL"/>
    <property type="match status" value="1"/>
</dbReference>
<keyword evidence="1" id="KW-0547">Nucleotide-binding</keyword>
<gene>
    <name evidence="1" type="primary">gatC</name>
    <name evidence="2" type="ORF">FB556_2049</name>
</gene>
<accession>A0A543AG52</accession>
<comment type="function">
    <text evidence="1">Allows the formation of correctly charged Asn-tRNA(Asn) or Gln-tRNA(Gln) through the transamidation of misacylated Asp-tRNA(Asn) or Glu-tRNA(Gln) in organisms which lack either or both of asparaginyl-tRNA or glutaminyl-tRNA synthetases. The reaction takes place in the presence of glutamine and ATP through an activated phospho-Asp-tRNA(Asn) or phospho-Glu-tRNA(Gln).</text>
</comment>
<dbReference type="Proteomes" id="UP000319746">
    <property type="component" value="Unassembled WGS sequence"/>
</dbReference>
<dbReference type="GO" id="GO:0006450">
    <property type="term" value="P:regulation of translational fidelity"/>
    <property type="evidence" value="ECO:0007669"/>
    <property type="project" value="InterPro"/>
</dbReference>
<proteinExistence type="inferred from homology"/>
<dbReference type="GO" id="GO:0050566">
    <property type="term" value="F:asparaginyl-tRNA synthase (glutamine-hydrolyzing) activity"/>
    <property type="evidence" value="ECO:0007669"/>
    <property type="project" value="RHEA"/>
</dbReference>
<dbReference type="EMBL" id="VFOU01000003">
    <property type="protein sequence ID" value="TQL71561.1"/>
    <property type="molecule type" value="Genomic_DNA"/>
</dbReference>
<protein>
    <recommendedName>
        <fullName evidence="1">Aspartyl/glutamyl-tRNA(Asn/Gln) amidotransferase subunit C</fullName>
        <shortName evidence="1">Asp/Glu-ADT subunit C</shortName>
        <ecNumber evidence="1">6.3.5.-</ecNumber>
    </recommendedName>
</protein>
<keyword evidence="3" id="KW-1185">Reference proteome</keyword>
<dbReference type="EC" id="6.3.5.-" evidence="1"/>
<dbReference type="GO" id="GO:0006412">
    <property type="term" value="P:translation"/>
    <property type="evidence" value="ECO:0007669"/>
    <property type="project" value="UniProtKB-UniRule"/>
</dbReference>
<comment type="similarity">
    <text evidence="1">Belongs to the GatC family.</text>
</comment>